<name>A0AAV4XPG6_CAEEX</name>
<reference evidence="1 2" key="1">
    <citation type="submission" date="2021-06" db="EMBL/GenBank/DDBJ databases">
        <title>Caerostris extrusa draft genome.</title>
        <authorList>
            <person name="Kono N."/>
            <person name="Arakawa K."/>
        </authorList>
    </citation>
    <scope>NUCLEOTIDE SEQUENCE [LARGE SCALE GENOMIC DNA]</scope>
</reference>
<dbReference type="Proteomes" id="UP001054945">
    <property type="component" value="Unassembled WGS sequence"/>
</dbReference>
<keyword evidence="2" id="KW-1185">Reference proteome</keyword>
<dbReference type="AlphaFoldDB" id="A0AAV4XPG6"/>
<sequence length="131" mass="15164">MPPEVDLTRKEKCSCGNCIRGIALGFWENTHFYTRHDTKSIHCRGKEKRVIIKTGNAVSARERNGSHKLMPPEVDLTRKEVLFLRKLHPGHRIRVSGFKKRRNLRLARRQHLKHILALKGGFCFVVKLLSS</sequence>
<comment type="caution">
    <text evidence="1">The sequence shown here is derived from an EMBL/GenBank/DDBJ whole genome shotgun (WGS) entry which is preliminary data.</text>
</comment>
<dbReference type="EMBL" id="BPLR01017987">
    <property type="protein sequence ID" value="GIY95969.1"/>
    <property type="molecule type" value="Genomic_DNA"/>
</dbReference>
<proteinExistence type="predicted"/>
<protein>
    <submittedName>
        <fullName evidence="1">Uncharacterized protein</fullName>
    </submittedName>
</protein>
<evidence type="ECO:0000313" key="2">
    <source>
        <dbReference type="Proteomes" id="UP001054945"/>
    </source>
</evidence>
<organism evidence="1 2">
    <name type="scientific">Caerostris extrusa</name>
    <name type="common">Bark spider</name>
    <name type="synonym">Caerostris bankana</name>
    <dbReference type="NCBI Taxonomy" id="172846"/>
    <lineage>
        <taxon>Eukaryota</taxon>
        <taxon>Metazoa</taxon>
        <taxon>Ecdysozoa</taxon>
        <taxon>Arthropoda</taxon>
        <taxon>Chelicerata</taxon>
        <taxon>Arachnida</taxon>
        <taxon>Araneae</taxon>
        <taxon>Araneomorphae</taxon>
        <taxon>Entelegynae</taxon>
        <taxon>Araneoidea</taxon>
        <taxon>Araneidae</taxon>
        <taxon>Caerostris</taxon>
    </lineage>
</organism>
<gene>
    <name evidence="1" type="ORF">CEXT_343621</name>
</gene>
<accession>A0AAV4XPG6</accession>
<evidence type="ECO:0000313" key="1">
    <source>
        <dbReference type="EMBL" id="GIY95969.1"/>
    </source>
</evidence>